<keyword evidence="3" id="KW-1185">Reference proteome</keyword>
<comment type="caution">
    <text evidence="2">The sequence shown here is derived from an EMBL/GenBank/DDBJ whole genome shotgun (WGS) entry which is preliminary data.</text>
</comment>
<evidence type="ECO:0000256" key="1">
    <source>
        <dbReference type="SAM" id="MobiDB-lite"/>
    </source>
</evidence>
<organism evidence="2 3">
    <name type="scientific">Rosa chinensis</name>
    <name type="common">China rose</name>
    <dbReference type="NCBI Taxonomy" id="74649"/>
    <lineage>
        <taxon>Eukaryota</taxon>
        <taxon>Viridiplantae</taxon>
        <taxon>Streptophyta</taxon>
        <taxon>Embryophyta</taxon>
        <taxon>Tracheophyta</taxon>
        <taxon>Spermatophyta</taxon>
        <taxon>Magnoliopsida</taxon>
        <taxon>eudicotyledons</taxon>
        <taxon>Gunneridae</taxon>
        <taxon>Pentapetalae</taxon>
        <taxon>rosids</taxon>
        <taxon>fabids</taxon>
        <taxon>Rosales</taxon>
        <taxon>Rosaceae</taxon>
        <taxon>Rosoideae</taxon>
        <taxon>Rosoideae incertae sedis</taxon>
        <taxon>Rosa</taxon>
    </lineage>
</organism>
<feature type="compositionally biased region" description="Basic residues" evidence="1">
    <location>
        <begin position="29"/>
        <end position="38"/>
    </location>
</feature>
<reference evidence="2 3" key="1">
    <citation type="journal article" date="2018" name="Nat. Genet.">
        <title>The Rosa genome provides new insights in the design of modern roses.</title>
        <authorList>
            <person name="Bendahmane M."/>
        </authorList>
    </citation>
    <scope>NUCLEOTIDE SEQUENCE [LARGE SCALE GENOMIC DNA]</scope>
    <source>
        <strain evidence="3">cv. Old Blush</strain>
    </source>
</reference>
<evidence type="ECO:0000313" key="3">
    <source>
        <dbReference type="Proteomes" id="UP000238479"/>
    </source>
</evidence>
<accession>A0A2P6P3K3</accession>
<sequence>MKPQPDSNQDNPDAVPVRSPQSRTAIPFARKKCKKMGRNSKAAQKKLQILRLPRPISSEPDRHNIRSEH</sequence>
<proteinExistence type="predicted"/>
<protein>
    <submittedName>
        <fullName evidence="2">Uncharacterized protein</fullName>
    </submittedName>
</protein>
<gene>
    <name evidence="2" type="ORF">RchiOBHm_Chr7g0185071</name>
</gene>
<dbReference type="EMBL" id="PDCK01000045">
    <property type="protein sequence ID" value="PRQ16513.1"/>
    <property type="molecule type" value="Genomic_DNA"/>
</dbReference>
<feature type="compositionally biased region" description="Basic and acidic residues" evidence="1">
    <location>
        <begin position="59"/>
        <end position="69"/>
    </location>
</feature>
<name>A0A2P6P3K3_ROSCH</name>
<feature type="region of interest" description="Disordered" evidence="1">
    <location>
        <begin position="1"/>
        <end position="69"/>
    </location>
</feature>
<feature type="compositionally biased region" description="Polar residues" evidence="1">
    <location>
        <begin position="1"/>
        <end position="11"/>
    </location>
</feature>
<dbReference type="Gramene" id="PRQ16513">
    <property type="protein sequence ID" value="PRQ16513"/>
    <property type="gene ID" value="RchiOBHm_Chr7g0185071"/>
</dbReference>
<dbReference type="Proteomes" id="UP000238479">
    <property type="component" value="Chromosome 7"/>
</dbReference>
<evidence type="ECO:0000313" key="2">
    <source>
        <dbReference type="EMBL" id="PRQ16513.1"/>
    </source>
</evidence>
<dbReference type="AlphaFoldDB" id="A0A2P6P3K3"/>